<evidence type="ECO:0000313" key="9">
    <source>
        <dbReference type="Proteomes" id="UP000694888"/>
    </source>
</evidence>
<dbReference type="PANTHER" id="PTHR23359">
    <property type="entry name" value="NUCLEOTIDE KINASE"/>
    <property type="match status" value="1"/>
</dbReference>
<proteinExistence type="inferred from homology"/>
<dbReference type="NCBIfam" id="TIGR01351">
    <property type="entry name" value="adk"/>
    <property type="match status" value="1"/>
</dbReference>
<dbReference type="InterPro" id="IPR027417">
    <property type="entry name" value="P-loop_NTPase"/>
</dbReference>
<comment type="subunit">
    <text evidence="6">Monomer.</text>
</comment>
<dbReference type="PRINTS" id="PR00094">
    <property type="entry name" value="ADENYLTKNASE"/>
</dbReference>
<dbReference type="NCBIfam" id="NF011100">
    <property type="entry name" value="PRK14527.1"/>
    <property type="match status" value="1"/>
</dbReference>
<comment type="catalytic activity">
    <reaction evidence="6">
        <text>AMP + ATP = 2 ADP</text>
        <dbReference type="Rhea" id="RHEA:12973"/>
        <dbReference type="ChEBI" id="CHEBI:30616"/>
        <dbReference type="ChEBI" id="CHEBI:456215"/>
        <dbReference type="ChEBI" id="CHEBI:456216"/>
        <dbReference type="EC" id="2.7.4.3"/>
    </reaction>
</comment>
<evidence type="ECO:0000256" key="3">
    <source>
        <dbReference type="ARBA" id="ARBA00022777"/>
    </source>
</evidence>
<reference evidence="10" key="1">
    <citation type="submission" date="2025-08" db="UniProtKB">
        <authorList>
            <consortium name="RefSeq"/>
        </authorList>
    </citation>
    <scope>IDENTIFICATION</scope>
</reference>
<evidence type="ECO:0000256" key="7">
    <source>
        <dbReference type="SAM" id="MobiDB-lite"/>
    </source>
</evidence>
<keyword evidence="4 6" id="KW-0067">ATP-binding</keyword>
<dbReference type="SUPFAM" id="SSF52540">
    <property type="entry name" value="P-loop containing nucleoside triphosphate hydrolases"/>
    <property type="match status" value="1"/>
</dbReference>
<dbReference type="InterPro" id="IPR000850">
    <property type="entry name" value="Adenylat/UMP-CMP_kin"/>
</dbReference>
<comment type="similarity">
    <text evidence="6">Belongs to the adenylate kinase family. AK2 subfamily.</text>
</comment>
<feature type="binding site" evidence="6">
    <location>
        <position position="175"/>
    </location>
    <ligand>
        <name>AMP</name>
        <dbReference type="ChEBI" id="CHEBI:456215"/>
    </ligand>
</feature>
<sequence length="241" mass="26658">MPAAPQPASRDESNGINAILLGPPGSGKGTQAPMLAEKYCVCHLSTGDMLRAVVASGSELGQRIKGVMDAGQLVTDELVLEMVNSNLDKPECRNGFLLDGFPRTIPQAEKLDDLLEKRKSPLDSVVEFSIDDSLLVRRITGRLFHIKSGRSYHEEFNPPKVSMTDDITGEPLVRRSDDNAEALKKRLDSYHRQTKPLVDYYSKRDLHVAVDAAQPPKVVFSAIQCIFSAAKSKDQVYFMRN</sequence>
<gene>
    <name evidence="10" type="primary">LOC101853323</name>
</gene>
<feature type="binding site" evidence="6">
    <location>
        <begin position="25"/>
        <end position="30"/>
    </location>
    <ligand>
        <name>ATP</name>
        <dbReference type="ChEBI" id="CHEBI:30616"/>
    </ligand>
</feature>
<dbReference type="CDD" id="cd01428">
    <property type="entry name" value="ADK"/>
    <property type="match status" value="1"/>
</dbReference>
<feature type="binding site" evidence="6">
    <location>
        <position position="214"/>
    </location>
    <ligand>
        <name>ATP</name>
        <dbReference type="ChEBI" id="CHEBI:30616"/>
    </ligand>
</feature>
<comment type="domain">
    <text evidence="6">Consists of three domains, a large central CORE domain and two small peripheral domains, NMPbind and LID, which undergo movements during catalysis. The LID domain closes over the site of phosphoryl transfer upon ATP binding. Assembling and dissambling the active center during each catalytic cycle provides an effective means to prevent ATP hydrolysis.</text>
</comment>
<dbReference type="HAMAP" id="MF_03168">
    <property type="entry name" value="Adenylate_kinase_AK2"/>
    <property type="match status" value="1"/>
</dbReference>
<dbReference type="GO" id="GO:0016301">
    <property type="term" value="F:kinase activity"/>
    <property type="evidence" value="ECO:0007669"/>
    <property type="project" value="UniProtKB-KW"/>
</dbReference>
<feature type="region of interest" description="NMPbind" evidence="6">
    <location>
        <begin position="45"/>
        <end position="74"/>
    </location>
</feature>
<evidence type="ECO:0000256" key="6">
    <source>
        <dbReference type="HAMAP-Rule" id="MF_03168"/>
    </source>
</evidence>
<feature type="binding site" evidence="6">
    <location>
        <position position="107"/>
    </location>
    <ligand>
        <name>AMP</name>
        <dbReference type="ChEBI" id="CHEBI:456215"/>
    </ligand>
</feature>
<keyword evidence="6" id="KW-0963">Cytoplasm</keyword>
<feature type="binding site" evidence="6">
    <location>
        <begin position="151"/>
        <end position="152"/>
    </location>
    <ligand>
        <name>ATP</name>
        <dbReference type="ChEBI" id="CHEBI:30616"/>
    </ligand>
</feature>
<feature type="binding site" evidence="6">
    <location>
        <position position="51"/>
    </location>
    <ligand>
        <name>AMP</name>
        <dbReference type="ChEBI" id="CHEBI:456215"/>
    </ligand>
</feature>
<accession>A0ABM0JRD1</accession>
<comment type="function">
    <text evidence="6">Catalyzes the reversible transfer of the terminal phosphate group between ATP and AMP. Plays an important role in cellular energy homeostasis and in adenine nucleotide metabolism. Adenylate kinase activity is critical for regulation of the phosphate utilization and the AMP de novo biosynthesis pathways.</text>
</comment>
<feature type="binding site" evidence="6">
    <location>
        <position position="186"/>
    </location>
    <ligand>
        <name>AMP</name>
        <dbReference type="ChEBI" id="CHEBI:456215"/>
    </ligand>
</feature>
<keyword evidence="2 6" id="KW-0547">Nucleotide-binding</keyword>
<evidence type="ECO:0000256" key="4">
    <source>
        <dbReference type="ARBA" id="ARBA00022840"/>
    </source>
</evidence>
<feature type="binding site" evidence="6">
    <location>
        <position position="142"/>
    </location>
    <ligand>
        <name>ATP</name>
        <dbReference type="ChEBI" id="CHEBI:30616"/>
    </ligand>
</feature>
<dbReference type="EC" id="2.7.4.3" evidence="6"/>
<feature type="binding site" evidence="6">
    <location>
        <begin position="100"/>
        <end position="103"/>
    </location>
    <ligand>
        <name>AMP</name>
        <dbReference type="ChEBI" id="CHEBI:456215"/>
    </ligand>
</feature>
<evidence type="ECO:0000256" key="2">
    <source>
        <dbReference type="ARBA" id="ARBA00022741"/>
    </source>
</evidence>
<dbReference type="InterPro" id="IPR028587">
    <property type="entry name" value="AK2"/>
</dbReference>
<dbReference type="HAMAP" id="MF_00235">
    <property type="entry name" value="Adenylate_kinase_Adk"/>
    <property type="match status" value="1"/>
</dbReference>
<keyword evidence="5 6" id="KW-0496">Mitochondrion</keyword>
<feature type="domain" description="Adenylate kinase active site lid" evidence="8">
    <location>
        <begin position="142"/>
        <end position="177"/>
    </location>
</feature>
<dbReference type="Pfam" id="PF05191">
    <property type="entry name" value="ADK_lid"/>
    <property type="match status" value="1"/>
</dbReference>
<feature type="region of interest" description="Disordered" evidence="7">
    <location>
        <begin position="1"/>
        <end position="23"/>
    </location>
</feature>
<feature type="binding site" evidence="6">
    <location>
        <position position="46"/>
    </location>
    <ligand>
        <name>AMP</name>
        <dbReference type="ChEBI" id="CHEBI:456215"/>
    </ligand>
</feature>
<keyword evidence="3 6" id="KW-0418">Kinase</keyword>
<feature type="region of interest" description="LID" evidence="6">
    <location>
        <begin position="141"/>
        <end position="178"/>
    </location>
</feature>
<dbReference type="Proteomes" id="UP000694888">
    <property type="component" value="Unplaced"/>
</dbReference>
<evidence type="ECO:0000313" key="10">
    <source>
        <dbReference type="RefSeq" id="XP_005099746.1"/>
    </source>
</evidence>
<keyword evidence="9" id="KW-1185">Reference proteome</keyword>
<dbReference type="RefSeq" id="XP_005099746.1">
    <property type="nucleotide sequence ID" value="XM_005099689.3"/>
</dbReference>
<dbReference type="Pfam" id="PF00406">
    <property type="entry name" value="ADK"/>
    <property type="match status" value="1"/>
</dbReference>
<comment type="subcellular location">
    <subcellularLocation>
        <location evidence="6">Cytoplasm</location>
        <location evidence="6">Cytosol</location>
    </subcellularLocation>
    <subcellularLocation>
        <location evidence="6">Mitochondrion intermembrane space</location>
    </subcellularLocation>
    <text evidence="6">Predominantly mitochondrial.</text>
</comment>
<dbReference type="PROSITE" id="PS00113">
    <property type="entry name" value="ADENYLATE_KINASE"/>
    <property type="match status" value="1"/>
</dbReference>
<evidence type="ECO:0000256" key="1">
    <source>
        <dbReference type="ARBA" id="ARBA00022679"/>
    </source>
</evidence>
<evidence type="ECO:0000256" key="5">
    <source>
        <dbReference type="ARBA" id="ARBA00023128"/>
    </source>
</evidence>
<protein>
    <recommendedName>
        <fullName evidence="6">Adenylate kinase</fullName>
        <ecNumber evidence="6">2.7.4.3</ecNumber>
    </recommendedName>
    <alternativeName>
        <fullName evidence="6">ATP-AMP transphosphorylase</fullName>
    </alternativeName>
    <alternativeName>
        <fullName evidence="6">ATP:AMP phosphotransferase</fullName>
    </alternativeName>
    <alternativeName>
        <fullName evidence="6">Adenylate kinase cytosolic and mitochondrial</fullName>
    </alternativeName>
    <alternativeName>
        <fullName evidence="6">Adenylate monophosphate kinase</fullName>
    </alternativeName>
</protein>
<name>A0ABM0JRD1_APLCA</name>
<keyword evidence="1 6" id="KW-0808">Transferase</keyword>
<evidence type="ECO:0000259" key="8">
    <source>
        <dbReference type="Pfam" id="PF05191"/>
    </source>
</evidence>
<dbReference type="NCBIfam" id="NF001381">
    <property type="entry name" value="PRK00279.1-3"/>
    <property type="match status" value="1"/>
</dbReference>
<dbReference type="InterPro" id="IPR033690">
    <property type="entry name" value="Adenylat_kinase_CS"/>
</dbReference>
<dbReference type="Gene3D" id="3.40.50.300">
    <property type="entry name" value="P-loop containing nucleotide triphosphate hydrolases"/>
    <property type="match status" value="1"/>
</dbReference>
<dbReference type="InterPro" id="IPR007862">
    <property type="entry name" value="Adenylate_kinase_lid-dom"/>
</dbReference>
<feature type="binding site" evidence="6">
    <location>
        <begin position="72"/>
        <end position="74"/>
    </location>
    <ligand>
        <name>AMP</name>
        <dbReference type="ChEBI" id="CHEBI:456215"/>
    </ligand>
</feature>
<dbReference type="InterPro" id="IPR006259">
    <property type="entry name" value="Adenyl_kin_sub"/>
</dbReference>
<organism evidence="9 10">
    <name type="scientific">Aplysia californica</name>
    <name type="common">California sea hare</name>
    <dbReference type="NCBI Taxonomy" id="6500"/>
    <lineage>
        <taxon>Eukaryota</taxon>
        <taxon>Metazoa</taxon>
        <taxon>Spiralia</taxon>
        <taxon>Lophotrochozoa</taxon>
        <taxon>Mollusca</taxon>
        <taxon>Gastropoda</taxon>
        <taxon>Heterobranchia</taxon>
        <taxon>Euthyneura</taxon>
        <taxon>Tectipleura</taxon>
        <taxon>Aplysiida</taxon>
        <taxon>Aplysioidea</taxon>
        <taxon>Aplysiidae</taxon>
        <taxon>Aplysia</taxon>
    </lineage>
</organism>
<dbReference type="GeneID" id="101853323"/>